<organism evidence="3">
    <name type="scientific">marine sediment metagenome</name>
    <dbReference type="NCBI Taxonomy" id="412755"/>
    <lineage>
        <taxon>unclassified sequences</taxon>
        <taxon>metagenomes</taxon>
        <taxon>ecological metagenomes</taxon>
    </lineage>
</organism>
<dbReference type="AlphaFoldDB" id="A0A0F9R4X6"/>
<protein>
    <recommendedName>
        <fullName evidence="2">HNH nuclease domain-containing protein</fullName>
    </recommendedName>
</protein>
<dbReference type="InterPro" id="IPR003615">
    <property type="entry name" value="HNH_nuc"/>
</dbReference>
<feature type="transmembrane region" description="Helical" evidence="1">
    <location>
        <begin position="6"/>
        <end position="25"/>
    </location>
</feature>
<evidence type="ECO:0000259" key="2">
    <source>
        <dbReference type="SMART" id="SM00507"/>
    </source>
</evidence>
<comment type="caution">
    <text evidence="3">The sequence shown here is derived from an EMBL/GenBank/DDBJ whole genome shotgun (WGS) entry which is preliminary data.</text>
</comment>
<keyword evidence="1" id="KW-0472">Membrane</keyword>
<sequence length="292" mass="33986">MADGKTFILGCVVGGTVVSLGKWLFAYWRESGKTSTGIIMKVMEKYFEYPRQDGDEEFDDDSDCGDEKVRYMLDEEYNIVISVKEIEDALKEEDLTPCKVCKFIQNYVLGRKTIVIMKIMEKDLDYTRRGDGGDGDYGKAWYMLDEEYNITVTACTIEDVLREEELTPFKVDKFIRNYIKRMETFRRGEALELKKSKLYQKDEKLVVEQEAERRVYGEVKSKRAPLTPEERKTVHDKYHNECAVCSGTVGLEIHHRDDDATNNRLGNLILLCVDCHKETRKKSKTNTRKKKK</sequence>
<keyword evidence="1" id="KW-1133">Transmembrane helix</keyword>
<dbReference type="EMBL" id="LAZR01001457">
    <property type="protein sequence ID" value="KKN44327.1"/>
    <property type="molecule type" value="Genomic_DNA"/>
</dbReference>
<dbReference type="CDD" id="cd00085">
    <property type="entry name" value="HNHc"/>
    <property type="match status" value="1"/>
</dbReference>
<feature type="domain" description="HNH nuclease" evidence="2">
    <location>
        <begin position="229"/>
        <end position="277"/>
    </location>
</feature>
<reference evidence="3" key="1">
    <citation type="journal article" date="2015" name="Nature">
        <title>Complex archaea that bridge the gap between prokaryotes and eukaryotes.</title>
        <authorList>
            <person name="Spang A."/>
            <person name="Saw J.H."/>
            <person name="Jorgensen S.L."/>
            <person name="Zaremba-Niedzwiedzka K."/>
            <person name="Martijn J."/>
            <person name="Lind A.E."/>
            <person name="van Eijk R."/>
            <person name="Schleper C."/>
            <person name="Guy L."/>
            <person name="Ettema T.J."/>
        </authorList>
    </citation>
    <scope>NUCLEOTIDE SEQUENCE</scope>
</reference>
<dbReference type="SMART" id="SM00507">
    <property type="entry name" value="HNHc"/>
    <property type="match status" value="1"/>
</dbReference>
<evidence type="ECO:0000313" key="3">
    <source>
        <dbReference type="EMBL" id="KKN44327.1"/>
    </source>
</evidence>
<name>A0A0F9R4X6_9ZZZZ</name>
<keyword evidence="1" id="KW-0812">Transmembrane</keyword>
<proteinExistence type="predicted"/>
<evidence type="ECO:0000256" key="1">
    <source>
        <dbReference type="SAM" id="Phobius"/>
    </source>
</evidence>
<accession>A0A0F9R4X6</accession>
<gene>
    <name evidence="3" type="ORF">LCGC14_0694290</name>
</gene>